<dbReference type="PROSITE" id="PS00137">
    <property type="entry name" value="SUBTILASE_HIS"/>
    <property type="match status" value="1"/>
</dbReference>
<sequence>DPEISHDCVDGDDDPTPRYGGEVTNWHGTRCAGEIAMSANNFKCGVGVAYDASIGGIRLLDGVISDLTEGIALGFNVEKVDVFSNSWGPTDDGVTVEGPGTLALKALEKGISKARE</sequence>
<dbReference type="SUPFAM" id="SSF52743">
    <property type="entry name" value="Subtilisin-like"/>
    <property type="match status" value="1"/>
</dbReference>
<dbReference type="GO" id="GO:0043005">
    <property type="term" value="C:neuron projection"/>
    <property type="evidence" value="ECO:0007669"/>
    <property type="project" value="TreeGrafter"/>
</dbReference>
<keyword evidence="7" id="KW-1185">Reference proteome</keyword>
<evidence type="ECO:0000259" key="5">
    <source>
        <dbReference type="Pfam" id="PF00082"/>
    </source>
</evidence>
<protein>
    <recommendedName>
        <fullName evidence="5">Peptidase S8/S53 domain-containing protein</fullName>
    </recommendedName>
</protein>
<proteinExistence type="inferred from homology"/>
<evidence type="ECO:0000256" key="1">
    <source>
        <dbReference type="ARBA" id="ARBA00022670"/>
    </source>
</evidence>
<keyword evidence="1" id="KW-0645">Protease</keyword>
<feature type="non-terminal residue" evidence="6">
    <location>
        <position position="1"/>
    </location>
</feature>
<dbReference type="GO" id="GO:0016020">
    <property type="term" value="C:membrane"/>
    <property type="evidence" value="ECO:0007669"/>
    <property type="project" value="TreeGrafter"/>
</dbReference>
<dbReference type="InterPro" id="IPR022398">
    <property type="entry name" value="Peptidase_S8_His-AS"/>
</dbReference>
<comment type="caution">
    <text evidence="4">Lacks conserved residue(s) required for the propagation of feature annotation.</text>
</comment>
<keyword evidence="3" id="KW-0720">Serine protease</keyword>
<dbReference type="OrthoDB" id="300641at2759"/>
<reference evidence="6" key="1">
    <citation type="submission" date="2020-11" db="EMBL/GenBank/DDBJ databases">
        <authorList>
            <person name="Tran Van P."/>
        </authorList>
    </citation>
    <scope>NUCLEOTIDE SEQUENCE</scope>
</reference>
<dbReference type="PANTHER" id="PTHR42884">
    <property type="entry name" value="PROPROTEIN CONVERTASE SUBTILISIN/KEXIN-RELATED"/>
    <property type="match status" value="1"/>
</dbReference>
<dbReference type="Pfam" id="PF00082">
    <property type="entry name" value="Peptidase_S8"/>
    <property type="match status" value="1"/>
</dbReference>
<organism evidence="6">
    <name type="scientific">Darwinula stevensoni</name>
    <dbReference type="NCBI Taxonomy" id="69355"/>
    <lineage>
        <taxon>Eukaryota</taxon>
        <taxon>Metazoa</taxon>
        <taxon>Ecdysozoa</taxon>
        <taxon>Arthropoda</taxon>
        <taxon>Crustacea</taxon>
        <taxon>Oligostraca</taxon>
        <taxon>Ostracoda</taxon>
        <taxon>Podocopa</taxon>
        <taxon>Podocopida</taxon>
        <taxon>Darwinulocopina</taxon>
        <taxon>Darwinuloidea</taxon>
        <taxon>Darwinulidae</taxon>
        <taxon>Darwinula</taxon>
    </lineage>
</organism>
<dbReference type="Proteomes" id="UP000677054">
    <property type="component" value="Unassembled WGS sequence"/>
</dbReference>
<name>A0A7R9FQI5_9CRUS</name>
<evidence type="ECO:0000256" key="3">
    <source>
        <dbReference type="ARBA" id="ARBA00022825"/>
    </source>
</evidence>
<dbReference type="GO" id="GO:0004252">
    <property type="term" value="F:serine-type endopeptidase activity"/>
    <property type="evidence" value="ECO:0007669"/>
    <property type="project" value="InterPro"/>
</dbReference>
<keyword evidence="2" id="KW-0378">Hydrolase</keyword>
<dbReference type="PANTHER" id="PTHR42884:SF14">
    <property type="entry name" value="NEUROENDOCRINE CONVERTASE 1"/>
    <property type="match status" value="1"/>
</dbReference>
<dbReference type="Gene3D" id="3.40.50.200">
    <property type="entry name" value="Peptidase S8/S53 domain"/>
    <property type="match status" value="1"/>
</dbReference>
<gene>
    <name evidence="6" type="ORF">DSTB1V02_LOCUS11123</name>
</gene>
<dbReference type="InterPro" id="IPR036852">
    <property type="entry name" value="Peptidase_S8/S53_dom_sf"/>
</dbReference>
<dbReference type="PROSITE" id="PS51892">
    <property type="entry name" value="SUBTILASE"/>
    <property type="match status" value="1"/>
</dbReference>
<evidence type="ECO:0000313" key="6">
    <source>
        <dbReference type="EMBL" id="CAD7251356.1"/>
    </source>
</evidence>
<accession>A0A7R9FQI5</accession>
<dbReference type="InterPro" id="IPR000209">
    <property type="entry name" value="Peptidase_S8/S53_dom"/>
</dbReference>
<dbReference type="EMBL" id="CAJPEV010003482">
    <property type="protein sequence ID" value="CAG0899856.1"/>
    <property type="molecule type" value="Genomic_DNA"/>
</dbReference>
<evidence type="ECO:0000313" key="7">
    <source>
        <dbReference type="Proteomes" id="UP000677054"/>
    </source>
</evidence>
<dbReference type="AlphaFoldDB" id="A0A7R9FQI5"/>
<comment type="similarity">
    <text evidence="4">Belongs to the peptidase S8 family.</text>
</comment>
<evidence type="ECO:0000256" key="2">
    <source>
        <dbReference type="ARBA" id="ARBA00022801"/>
    </source>
</evidence>
<dbReference type="EMBL" id="LR902999">
    <property type="protein sequence ID" value="CAD7251356.1"/>
    <property type="molecule type" value="Genomic_DNA"/>
</dbReference>
<dbReference type="GO" id="GO:0016486">
    <property type="term" value="P:peptide hormone processing"/>
    <property type="evidence" value="ECO:0007669"/>
    <property type="project" value="TreeGrafter"/>
</dbReference>
<dbReference type="GO" id="GO:0005615">
    <property type="term" value="C:extracellular space"/>
    <property type="evidence" value="ECO:0007669"/>
    <property type="project" value="TreeGrafter"/>
</dbReference>
<feature type="domain" description="Peptidase S8/S53" evidence="5">
    <location>
        <begin position="3"/>
        <end position="104"/>
    </location>
</feature>
<evidence type="ECO:0000256" key="4">
    <source>
        <dbReference type="PROSITE-ProRule" id="PRU01240"/>
    </source>
</evidence>